<gene>
    <name evidence="2" type="ORF">GSLYS_00009849001</name>
</gene>
<dbReference type="AlphaFoldDB" id="A0AAV2HSP1"/>
<proteinExistence type="predicted"/>
<name>A0AAV2HSP1_LYMST</name>
<organism evidence="2 3">
    <name type="scientific">Lymnaea stagnalis</name>
    <name type="common">Great pond snail</name>
    <name type="synonym">Helix stagnalis</name>
    <dbReference type="NCBI Taxonomy" id="6523"/>
    <lineage>
        <taxon>Eukaryota</taxon>
        <taxon>Metazoa</taxon>
        <taxon>Spiralia</taxon>
        <taxon>Lophotrochozoa</taxon>
        <taxon>Mollusca</taxon>
        <taxon>Gastropoda</taxon>
        <taxon>Heterobranchia</taxon>
        <taxon>Euthyneura</taxon>
        <taxon>Panpulmonata</taxon>
        <taxon>Hygrophila</taxon>
        <taxon>Lymnaeoidea</taxon>
        <taxon>Lymnaeidae</taxon>
        <taxon>Lymnaea</taxon>
    </lineage>
</organism>
<keyword evidence="1" id="KW-0175">Coiled coil</keyword>
<protein>
    <submittedName>
        <fullName evidence="2">Uncharacterized protein</fullName>
    </submittedName>
</protein>
<dbReference type="EMBL" id="CAXITT010000214">
    <property type="protein sequence ID" value="CAL1535889.1"/>
    <property type="molecule type" value="Genomic_DNA"/>
</dbReference>
<sequence length="183" mass="21650">MHNVKQQLESDKEVMLSNFQMVKEVNKTLRQELDELHGTRNDTEAGENMSVFVDIQLRELMGELKEVKEERDALFNRLMQMDSLKADFDKSKIDFEQQLKEKSSNHEKELEVLQIKHEQIITTFEDQSAKLTSQLEAYQSREKENNSEVKTWKEKSNSLMKEIENIQIHQERTVADFKEQISD</sequence>
<feature type="coiled-coil region" evidence="1">
    <location>
        <begin position="57"/>
        <end position="141"/>
    </location>
</feature>
<evidence type="ECO:0000256" key="1">
    <source>
        <dbReference type="SAM" id="Coils"/>
    </source>
</evidence>
<reference evidence="2 3" key="1">
    <citation type="submission" date="2024-04" db="EMBL/GenBank/DDBJ databases">
        <authorList>
            <consortium name="Genoscope - CEA"/>
            <person name="William W."/>
        </authorList>
    </citation>
    <scope>NUCLEOTIDE SEQUENCE [LARGE SCALE GENOMIC DNA]</scope>
</reference>
<keyword evidence="3" id="KW-1185">Reference proteome</keyword>
<evidence type="ECO:0000313" key="2">
    <source>
        <dbReference type="EMBL" id="CAL1535889.1"/>
    </source>
</evidence>
<comment type="caution">
    <text evidence="2">The sequence shown here is derived from an EMBL/GenBank/DDBJ whole genome shotgun (WGS) entry which is preliminary data.</text>
</comment>
<feature type="non-terminal residue" evidence="2">
    <location>
        <position position="183"/>
    </location>
</feature>
<dbReference type="Proteomes" id="UP001497497">
    <property type="component" value="Unassembled WGS sequence"/>
</dbReference>
<accession>A0AAV2HSP1</accession>
<evidence type="ECO:0000313" key="3">
    <source>
        <dbReference type="Proteomes" id="UP001497497"/>
    </source>
</evidence>